<protein>
    <recommendedName>
        <fullName evidence="4">RING-type E3 ubiquitin transferase</fullName>
        <ecNumber evidence="4">2.3.2.27</ecNumber>
    </recommendedName>
</protein>
<evidence type="ECO:0000256" key="5">
    <source>
        <dbReference type="ARBA" id="ARBA00022679"/>
    </source>
</evidence>
<dbReference type="EC" id="2.3.2.27" evidence="4"/>
<feature type="compositionally biased region" description="Basic and acidic residues" evidence="12">
    <location>
        <begin position="116"/>
        <end position="128"/>
    </location>
</feature>
<comment type="catalytic activity">
    <reaction evidence="1">
        <text>S-ubiquitinyl-[E2 ubiquitin-conjugating enzyme]-L-cysteine + [acceptor protein]-L-lysine = [E2 ubiquitin-conjugating enzyme]-L-cysteine + N(6)-ubiquitinyl-[acceptor protein]-L-lysine.</text>
        <dbReference type="EC" id="2.3.2.27"/>
    </reaction>
</comment>
<evidence type="ECO:0000256" key="11">
    <source>
        <dbReference type="PROSITE-ProRule" id="PRU00175"/>
    </source>
</evidence>
<evidence type="ECO:0000256" key="1">
    <source>
        <dbReference type="ARBA" id="ARBA00000900"/>
    </source>
</evidence>
<dbReference type="PROSITE" id="PS00518">
    <property type="entry name" value="ZF_RING_1"/>
    <property type="match status" value="1"/>
</dbReference>
<feature type="region of interest" description="Disordered" evidence="12">
    <location>
        <begin position="1"/>
        <end position="33"/>
    </location>
</feature>
<evidence type="ECO:0000256" key="12">
    <source>
        <dbReference type="SAM" id="MobiDB-lite"/>
    </source>
</evidence>
<accession>A0AAD5H1Z3</accession>
<dbReference type="InterPro" id="IPR017907">
    <property type="entry name" value="Znf_RING_CS"/>
</dbReference>
<dbReference type="PANTHER" id="PTHR12313">
    <property type="entry name" value="E3 UBIQUITIN-PROTEIN LIGASE RNF5-RELATED"/>
    <property type="match status" value="1"/>
</dbReference>
<feature type="domain" description="RING-type" evidence="13">
    <location>
        <begin position="59"/>
        <end position="100"/>
    </location>
</feature>
<evidence type="ECO:0000256" key="7">
    <source>
        <dbReference type="ARBA" id="ARBA00022771"/>
    </source>
</evidence>
<keyword evidence="5" id="KW-0808">Transferase</keyword>
<keyword evidence="9" id="KW-0862">Zinc</keyword>
<proteinExistence type="predicted"/>
<comment type="pathway">
    <text evidence="3">Protein modification; protein ubiquitination.</text>
</comment>
<dbReference type="EMBL" id="JADXDR010000161">
    <property type="protein sequence ID" value="KAI7837185.1"/>
    <property type="molecule type" value="Genomic_DNA"/>
</dbReference>
<comment type="caution">
    <text evidence="14">The sequence shown here is derived from an EMBL/GenBank/DDBJ whole genome shotgun (WGS) entry which is preliminary data.</text>
</comment>
<dbReference type="InterPro" id="IPR045103">
    <property type="entry name" value="RNF5/RNF185-like"/>
</dbReference>
<keyword evidence="15" id="KW-1185">Reference proteome</keyword>
<dbReference type="Pfam" id="PF13445">
    <property type="entry name" value="zf-RING_UBOX"/>
    <property type="match status" value="1"/>
</dbReference>
<sequence length="212" mass="23128">MSSALESPLVAQQPPALQPEAGVPPQPAAEAKQQGLEEDLKASLKKLESFEAEETMFSCNICYELASEPVVTLCGHLYCWPCLYRWLQVQSHCRTCPVCKAGVEKDKVIPIYGRGGNEDPRSKSKGELEAVPQRPAGQRPAPIVRNPLLQPNVNVNAQQGGFGIIPTLFGLQNSNGNGGYAEPLTPEQQHQAFLSRLLLMLGSFVIMCLLLF</sequence>
<evidence type="ECO:0000256" key="8">
    <source>
        <dbReference type="ARBA" id="ARBA00022786"/>
    </source>
</evidence>
<dbReference type="GO" id="GO:0005783">
    <property type="term" value="C:endoplasmic reticulum"/>
    <property type="evidence" value="ECO:0007669"/>
    <property type="project" value="InterPro"/>
</dbReference>
<comment type="subcellular location">
    <subcellularLocation>
        <location evidence="2">Endomembrane system</location>
    </subcellularLocation>
</comment>
<dbReference type="InterPro" id="IPR013083">
    <property type="entry name" value="Znf_RING/FYVE/PHD"/>
</dbReference>
<reference evidence="14" key="1">
    <citation type="submission" date="2020-11" db="EMBL/GenBank/DDBJ databases">
        <title>Chlorella ohadii genome sequencing and assembly.</title>
        <authorList>
            <person name="Murik O."/>
            <person name="Treves H."/>
            <person name="Kedem I."/>
            <person name="Shotland Y."/>
            <person name="Kaplan A."/>
        </authorList>
    </citation>
    <scope>NUCLEOTIDE SEQUENCE</scope>
    <source>
        <strain evidence="14">1</strain>
    </source>
</reference>
<dbReference type="Gene3D" id="3.30.40.10">
    <property type="entry name" value="Zinc/RING finger domain, C3HC4 (zinc finger)"/>
    <property type="match status" value="1"/>
</dbReference>
<evidence type="ECO:0000259" key="13">
    <source>
        <dbReference type="PROSITE" id="PS50089"/>
    </source>
</evidence>
<dbReference type="SMART" id="SM00184">
    <property type="entry name" value="RING"/>
    <property type="match status" value="1"/>
</dbReference>
<evidence type="ECO:0000256" key="4">
    <source>
        <dbReference type="ARBA" id="ARBA00012483"/>
    </source>
</evidence>
<keyword evidence="7 11" id="KW-0863">Zinc-finger</keyword>
<keyword evidence="6" id="KW-0479">Metal-binding</keyword>
<feature type="region of interest" description="Disordered" evidence="12">
    <location>
        <begin position="113"/>
        <end position="141"/>
    </location>
</feature>
<dbReference type="SUPFAM" id="SSF57850">
    <property type="entry name" value="RING/U-box"/>
    <property type="match status" value="1"/>
</dbReference>
<evidence type="ECO:0000256" key="10">
    <source>
        <dbReference type="ARBA" id="ARBA00023136"/>
    </source>
</evidence>
<dbReference type="InterPro" id="IPR027370">
    <property type="entry name" value="Znf-RING_euk"/>
</dbReference>
<name>A0AAD5H1Z3_9CHLO</name>
<evidence type="ECO:0000256" key="3">
    <source>
        <dbReference type="ARBA" id="ARBA00004906"/>
    </source>
</evidence>
<keyword evidence="8" id="KW-0833">Ubl conjugation pathway</keyword>
<evidence type="ECO:0000256" key="6">
    <source>
        <dbReference type="ARBA" id="ARBA00022723"/>
    </source>
</evidence>
<gene>
    <name evidence="14" type="ORF">COHA_008978</name>
</gene>
<keyword evidence="10" id="KW-0472">Membrane</keyword>
<evidence type="ECO:0000313" key="15">
    <source>
        <dbReference type="Proteomes" id="UP001205105"/>
    </source>
</evidence>
<dbReference type="GO" id="GO:0061630">
    <property type="term" value="F:ubiquitin protein ligase activity"/>
    <property type="evidence" value="ECO:0007669"/>
    <property type="project" value="UniProtKB-EC"/>
</dbReference>
<dbReference type="PROSITE" id="PS50089">
    <property type="entry name" value="ZF_RING_2"/>
    <property type="match status" value="1"/>
</dbReference>
<evidence type="ECO:0000313" key="14">
    <source>
        <dbReference type="EMBL" id="KAI7837185.1"/>
    </source>
</evidence>
<evidence type="ECO:0000256" key="9">
    <source>
        <dbReference type="ARBA" id="ARBA00022833"/>
    </source>
</evidence>
<dbReference type="CDD" id="cd16534">
    <property type="entry name" value="RING-HC_RNF5-like"/>
    <property type="match status" value="1"/>
</dbReference>
<dbReference type="Proteomes" id="UP001205105">
    <property type="component" value="Unassembled WGS sequence"/>
</dbReference>
<evidence type="ECO:0000256" key="2">
    <source>
        <dbReference type="ARBA" id="ARBA00004308"/>
    </source>
</evidence>
<organism evidence="14 15">
    <name type="scientific">Chlorella ohadii</name>
    <dbReference type="NCBI Taxonomy" id="2649997"/>
    <lineage>
        <taxon>Eukaryota</taxon>
        <taxon>Viridiplantae</taxon>
        <taxon>Chlorophyta</taxon>
        <taxon>core chlorophytes</taxon>
        <taxon>Trebouxiophyceae</taxon>
        <taxon>Chlorellales</taxon>
        <taxon>Chlorellaceae</taxon>
        <taxon>Chlorella clade</taxon>
        <taxon>Chlorella</taxon>
    </lineage>
</organism>
<dbReference type="GO" id="GO:0006511">
    <property type="term" value="P:ubiquitin-dependent protein catabolic process"/>
    <property type="evidence" value="ECO:0007669"/>
    <property type="project" value="InterPro"/>
</dbReference>
<dbReference type="AlphaFoldDB" id="A0AAD5H1Z3"/>
<dbReference type="GO" id="GO:0008270">
    <property type="term" value="F:zinc ion binding"/>
    <property type="evidence" value="ECO:0007669"/>
    <property type="project" value="UniProtKB-KW"/>
</dbReference>
<dbReference type="InterPro" id="IPR001841">
    <property type="entry name" value="Znf_RING"/>
</dbReference>
<feature type="compositionally biased region" description="Low complexity" evidence="12">
    <location>
        <begin position="11"/>
        <end position="21"/>
    </location>
</feature>